<dbReference type="InterPro" id="IPR048720">
    <property type="entry name" value="PROPPIN"/>
</dbReference>
<dbReference type="GO" id="GO:0005737">
    <property type="term" value="C:cytoplasm"/>
    <property type="evidence" value="ECO:0007669"/>
    <property type="project" value="UniProtKB-ARBA"/>
</dbReference>
<evidence type="ECO:0000256" key="1">
    <source>
        <dbReference type="ARBA" id="ARBA00022574"/>
    </source>
</evidence>
<keyword evidence="2" id="KW-0677">Repeat</keyword>
<dbReference type="PANTHER" id="PTHR11227">
    <property type="entry name" value="WD-REPEAT PROTEIN INTERACTING WITH PHOSPHOINOSIDES WIPI -RELATED"/>
    <property type="match status" value="1"/>
</dbReference>
<dbReference type="SUPFAM" id="SSF50978">
    <property type="entry name" value="WD40 repeat-like"/>
    <property type="match status" value="1"/>
</dbReference>
<dbReference type="EMBL" id="NWUJ01000012">
    <property type="protein sequence ID" value="PFH32244.1"/>
    <property type="molecule type" value="Genomic_DNA"/>
</dbReference>
<comment type="similarity">
    <text evidence="3">Belongs to the WD repeat PROPPIN family.</text>
</comment>
<dbReference type="SMART" id="SM00320">
    <property type="entry name" value="WD40"/>
    <property type="match status" value="2"/>
</dbReference>
<feature type="region of interest" description="Disordered" evidence="4">
    <location>
        <begin position="407"/>
        <end position="438"/>
    </location>
</feature>
<dbReference type="GeneID" id="40307246"/>
<evidence type="ECO:0000313" key="6">
    <source>
        <dbReference type="Proteomes" id="UP000224006"/>
    </source>
</evidence>
<keyword evidence="1" id="KW-0853">WD repeat</keyword>
<dbReference type="OrthoDB" id="1667587at2759"/>
<dbReference type="Gene3D" id="2.130.10.10">
    <property type="entry name" value="YVTN repeat-like/Quinoprotein amine dehydrogenase"/>
    <property type="match status" value="1"/>
</dbReference>
<dbReference type="InterPro" id="IPR001680">
    <property type="entry name" value="WD40_rpt"/>
</dbReference>
<name>A0A2A9M4V5_BESBE</name>
<sequence>MRRLFFSPRARGGVESSLRREATADRGASAAAAASPFPAGARSWKEKACEQVTQAASAASREKERINSVAFNQDASCVALATSRGFVIYSTEPLQKTFARDLTNDFWKSSQAWDPGLDEQTEKGLLIAEMLFTCNILALVGSQPSALYWPKRLREDLERETRWSGDACVLWDDRQEKVIAQLQFHSPIRGVQLLKEVLLVMLTEKLCVYRLRDLLLLDTISTAPDPGAICAAASLPSFASASSSSFSSSSFSRKDQSSGGLGLSSHVLVACPALQTGQVQLLVYGEDPGAPAHCSSSLGSADSATNFLLSSSASNFLYFPGAHTNALAFLCLSSDGALLGTASARGTLLRVFSAKTGDFLIEFRRGSNPASITSMSFSPDLRFLAACSGTGTTHVYRLSTEAACDGASRPPASRAGGGEPHASSRSEAAQESPKEGSKSGFFGALGPYFQHQWSFAQWRLPSKDCAAICAFAQHERDTLYVISAEGHFYKLRLDPVNGGVMTKVLCESLLPP</sequence>
<gene>
    <name evidence="5" type="ORF">BESB_021850</name>
</gene>
<protein>
    <submittedName>
        <fullName evidence="5">WD domain-containing protein</fullName>
    </submittedName>
</protein>
<comment type="caution">
    <text evidence="5">The sequence shown here is derived from an EMBL/GenBank/DDBJ whole genome shotgun (WGS) entry which is preliminary data.</text>
</comment>
<dbReference type="RefSeq" id="XP_029216253.1">
    <property type="nucleotide sequence ID" value="XM_029360894.1"/>
</dbReference>
<evidence type="ECO:0000313" key="5">
    <source>
        <dbReference type="EMBL" id="PFH32244.1"/>
    </source>
</evidence>
<dbReference type="STRING" id="94643.A0A2A9M4V5"/>
<dbReference type="Pfam" id="PF21032">
    <property type="entry name" value="PROPPIN"/>
    <property type="match status" value="1"/>
</dbReference>
<dbReference type="Proteomes" id="UP000224006">
    <property type="component" value="Chromosome XI"/>
</dbReference>
<dbReference type="KEGG" id="bbes:BESB_021850"/>
<keyword evidence="6" id="KW-1185">Reference proteome</keyword>
<evidence type="ECO:0000256" key="3">
    <source>
        <dbReference type="ARBA" id="ARBA00025740"/>
    </source>
</evidence>
<dbReference type="AlphaFoldDB" id="A0A2A9M4V5"/>
<evidence type="ECO:0000256" key="4">
    <source>
        <dbReference type="SAM" id="MobiDB-lite"/>
    </source>
</evidence>
<dbReference type="InterPro" id="IPR015943">
    <property type="entry name" value="WD40/YVTN_repeat-like_dom_sf"/>
</dbReference>
<organism evidence="5 6">
    <name type="scientific">Besnoitia besnoiti</name>
    <name type="common">Apicomplexan protozoan</name>
    <dbReference type="NCBI Taxonomy" id="94643"/>
    <lineage>
        <taxon>Eukaryota</taxon>
        <taxon>Sar</taxon>
        <taxon>Alveolata</taxon>
        <taxon>Apicomplexa</taxon>
        <taxon>Conoidasida</taxon>
        <taxon>Coccidia</taxon>
        <taxon>Eucoccidiorida</taxon>
        <taxon>Eimeriorina</taxon>
        <taxon>Sarcocystidae</taxon>
        <taxon>Besnoitia</taxon>
    </lineage>
</organism>
<proteinExistence type="inferred from homology"/>
<accession>A0A2A9M4V5</accession>
<evidence type="ECO:0000256" key="2">
    <source>
        <dbReference type="ARBA" id="ARBA00022737"/>
    </source>
</evidence>
<dbReference type="VEuPathDB" id="ToxoDB:BESB_021850"/>
<reference evidence="5 6" key="1">
    <citation type="submission" date="2017-09" db="EMBL/GenBank/DDBJ databases">
        <title>Genome sequencing of Besnoitia besnoiti strain Bb-Ger1.</title>
        <authorList>
            <person name="Schares G."/>
            <person name="Venepally P."/>
            <person name="Lorenzi H.A."/>
        </authorList>
    </citation>
    <scope>NUCLEOTIDE SEQUENCE [LARGE SCALE GENOMIC DNA]</scope>
    <source>
        <strain evidence="5 6">Bb-Ger1</strain>
    </source>
</reference>
<dbReference type="InterPro" id="IPR036322">
    <property type="entry name" value="WD40_repeat_dom_sf"/>
</dbReference>